<evidence type="ECO:0000256" key="3">
    <source>
        <dbReference type="ARBA" id="ARBA00012533"/>
    </source>
</evidence>
<name>A0A4U0WMD4_9PEZI</name>
<dbReference type="InterPro" id="IPR019410">
    <property type="entry name" value="Methyltransf_16"/>
</dbReference>
<evidence type="ECO:0000256" key="5">
    <source>
        <dbReference type="ARBA" id="ARBA00022603"/>
    </source>
</evidence>
<dbReference type="STRING" id="331657.A0A4U0WMD4"/>
<evidence type="ECO:0000256" key="1">
    <source>
        <dbReference type="ARBA" id="ARBA00004123"/>
    </source>
</evidence>
<dbReference type="Gene3D" id="3.40.50.150">
    <property type="entry name" value="Vaccinia Virus protein VP39"/>
    <property type="match status" value="1"/>
</dbReference>
<accession>A0A4U0WMD4</accession>
<dbReference type="AlphaFoldDB" id="A0A4U0WMD4"/>
<dbReference type="GO" id="GO:0005634">
    <property type="term" value="C:nucleus"/>
    <property type="evidence" value="ECO:0007669"/>
    <property type="project" value="UniProtKB-SubCell"/>
</dbReference>
<keyword evidence="5" id="KW-0489">Methyltransferase</keyword>
<keyword evidence="11" id="KW-1185">Reference proteome</keyword>
<dbReference type="GO" id="GO:0032259">
    <property type="term" value="P:methylation"/>
    <property type="evidence" value="ECO:0007669"/>
    <property type="project" value="UniProtKB-KW"/>
</dbReference>
<dbReference type="PANTHER" id="PTHR14614:SF39">
    <property type="entry name" value="HISTIDINE PROTEIN METHYLTRANSFERASE 1 HOMOLOG"/>
    <property type="match status" value="1"/>
</dbReference>
<evidence type="ECO:0000256" key="8">
    <source>
        <dbReference type="ARBA" id="ARBA00023242"/>
    </source>
</evidence>
<keyword evidence="6" id="KW-0808">Transferase</keyword>
<dbReference type="OrthoDB" id="1723750at2759"/>
<dbReference type="EMBL" id="NAJN01001512">
    <property type="protein sequence ID" value="TKA62735.1"/>
    <property type="molecule type" value="Genomic_DNA"/>
</dbReference>
<organism evidence="10 11">
    <name type="scientific">Cryomyces minteri</name>
    <dbReference type="NCBI Taxonomy" id="331657"/>
    <lineage>
        <taxon>Eukaryota</taxon>
        <taxon>Fungi</taxon>
        <taxon>Dikarya</taxon>
        <taxon>Ascomycota</taxon>
        <taxon>Pezizomycotina</taxon>
        <taxon>Dothideomycetes</taxon>
        <taxon>Dothideomycetes incertae sedis</taxon>
        <taxon>Cryomyces</taxon>
    </lineage>
</organism>
<dbReference type="GO" id="GO:0018064">
    <property type="term" value="F:protein-L-histidine N-tele-methyltransferase activity"/>
    <property type="evidence" value="ECO:0007669"/>
    <property type="project" value="UniProtKB-EC"/>
</dbReference>
<comment type="similarity">
    <text evidence="9">Belongs to the methyltransferase superfamily. METTL18 family.</text>
</comment>
<dbReference type="Proteomes" id="UP000308768">
    <property type="component" value="Unassembled WGS sequence"/>
</dbReference>
<reference evidence="10 11" key="1">
    <citation type="submission" date="2017-03" db="EMBL/GenBank/DDBJ databases">
        <title>Genomes of endolithic fungi from Antarctica.</title>
        <authorList>
            <person name="Coleine C."/>
            <person name="Masonjones S."/>
            <person name="Stajich J.E."/>
        </authorList>
    </citation>
    <scope>NUCLEOTIDE SEQUENCE [LARGE SCALE GENOMIC DNA]</scope>
    <source>
        <strain evidence="10 11">CCFEE 5187</strain>
    </source>
</reference>
<proteinExistence type="inferred from homology"/>
<evidence type="ECO:0000313" key="11">
    <source>
        <dbReference type="Proteomes" id="UP000308768"/>
    </source>
</evidence>
<sequence length="364" mass="38595">MAFSFGFSGDDIDAESSGDVQAGAAAAAAAAAQTGDEQQQPALMEARALDVDELLSTLPSKISYSSIEIVSPKERRLLIPRRELFDIRMQLMAEDGGGDDTDTTLAGIDSSDIKTNVYEGGFKSWECSVDLAKLLLDWGPRKDIDDLCRVDHVVELTLSLPVQLGCGTALPTLTLFQYALREALPIYFTLADYNASVLRLVTLPNLLLTFARVSSLIPNTADPGDLDITPSLLAAFRAALSSVGMTLTLIAGAWSPRLVDLVPVTSGGTSDMGTLVLAAETIYSPAALERFADTLVPILKRCRMGKAMLGAKRIYFGVGGSVGAFKEAASAMGAVAYDIDNSGVELGRGGQGGVERVLMEVQMM</sequence>
<evidence type="ECO:0000256" key="6">
    <source>
        <dbReference type="ARBA" id="ARBA00022679"/>
    </source>
</evidence>
<evidence type="ECO:0000256" key="2">
    <source>
        <dbReference type="ARBA" id="ARBA00004496"/>
    </source>
</evidence>
<evidence type="ECO:0000256" key="9">
    <source>
        <dbReference type="ARBA" id="ARBA00038126"/>
    </source>
</evidence>
<dbReference type="EC" id="2.1.1.85" evidence="3"/>
<dbReference type="PANTHER" id="PTHR14614">
    <property type="entry name" value="HEPATOCELLULAR CARCINOMA-ASSOCIATED ANTIGEN"/>
    <property type="match status" value="1"/>
</dbReference>
<evidence type="ECO:0000313" key="10">
    <source>
        <dbReference type="EMBL" id="TKA62735.1"/>
    </source>
</evidence>
<evidence type="ECO:0000256" key="4">
    <source>
        <dbReference type="ARBA" id="ARBA00022490"/>
    </source>
</evidence>
<keyword evidence="4" id="KW-0963">Cytoplasm</keyword>
<keyword evidence="7" id="KW-0949">S-adenosyl-L-methionine</keyword>
<evidence type="ECO:0000256" key="7">
    <source>
        <dbReference type="ARBA" id="ARBA00022691"/>
    </source>
</evidence>
<protein>
    <recommendedName>
        <fullName evidence="3">protein-histidine N-methyltransferase</fullName>
        <ecNumber evidence="3">2.1.1.85</ecNumber>
    </recommendedName>
</protein>
<dbReference type="GO" id="GO:0005737">
    <property type="term" value="C:cytoplasm"/>
    <property type="evidence" value="ECO:0007669"/>
    <property type="project" value="UniProtKB-SubCell"/>
</dbReference>
<comment type="subcellular location">
    <subcellularLocation>
        <location evidence="2">Cytoplasm</location>
    </subcellularLocation>
    <subcellularLocation>
        <location evidence="1">Nucleus</location>
    </subcellularLocation>
</comment>
<dbReference type="InterPro" id="IPR029063">
    <property type="entry name" value="SAM-dependent_MTases_sf"/>
</dbReference>
<gene>
    <name evidence="10" type="ORF">B0A49_08499</name>
</gene>
<comment type="caution">
    <text evidence="10">The sequence shown here is derived from an EMBL/GenBank/DDBJ whole genome shotgun (WGS) entry which is preliminary data.</text>
</comment>
<keyword evidence="8" id="KW-0539">Nucleus</keyword>